<dbReference type="PANTHER" id="PTHR36174:SF1">
    <property type="entry name" value="LIPID II:GLYCINE GLYCYLTRANSFERASE"/>
    <property type="match status" value="1"/>
</dbReference>
<reference evidence="2 3" key="1">
    <citation type="submission" date="2020-08" db="EMBL/GenBank/DDBJ databases">
        <title>Genomic Encyclopedia of Type Strains, Phase IV (KMG-IV): sequencing the most valuable type-strain genomes for metagenomic binning, comparative biology and taxonomic classification.</title>
        <authorList>
            <person name="Goeker M."/>
        </authorList>
    </citation>
    <scope>NUCLEOTIDE SEQUENCE [LARGE SCALE GENOMIC DNA]</scope>
    <source>
        <strain evidence="2 3">DSM 19612</strain>
    </source>
</reference>
<sequence length="316" mass="37189">MNAKEKYRELCKNEPTIPIFAKDWWLDALVGEEKWDVALIEKSGGIVASLPYVIKKRGFIFKVLTIPVLTPFLNVWIRQNGEKYEKKLSNEMELYSALIDKLPDYDHFQTSFHHSFTNWLPFYWKGFKQSTSYTYVIEDLSDLDKVYANCKKRCRNSIRKAEKLVDVYTENDIEKFFDINKKSFDRQGVQMSYDLEYLKRLDDACKKHDCRKIFFAEDAEGQIHSALYIVWDETTVYLLMSGSDPKLRNSQAKTLLTWEAIKFTSQMNKQFDFEGSMMVGAESFNRSFGAVQKPYFNISKTNSFLIKFRNFIVDDL</sequence>
<gene>
    <name evidence="2" type="ORF">HNQ94_001740</name>
</gene>
<dbReference type="SUPFAM" id="SSF55729">
    <property type="entry name" value="Acyl-CoA N-acyltransferases (Nat)"/>
    <property type="match status" value="1"/>
</dbReference>
<dbReference type="InterPro" id="IPR038740">
    <property type="entry name" value="BioF2-like_GNAT_dom"/>
</dbReference>
<keyword evidence="2" id="KW-0808">Transferase</keyword>
<dbReference type="InterPro" id="IPR050644">
    <property type="entry name" value="PG_Glycine_Bridge_Synth"/>
</dbReference>
<accession>A0A841Q4L4</accession>
<evidence type="ECO:0000313" key="3">
    <source>
        <dbReference type="Proteomes" id="UP000581688"/>
    </source>
</evidence>
<protein>
    <submittedName>
        <fullName evidence="2">Lipid II:glycine glycyltransferase (Peptidoglycan interpeptide bridge formation enzyme)</fullName>
    </submittedName>
</protein>
<dbReference type="AlphaFoldDB" id="A0A841Q4L4"/>
<keyword evidence="3" id="KW-1185">Reference proteome</keyword>
<dbReference type="Pfam" id="PF13480">
    <property type="entry name" value="Acetyltransf_6"/>
    <property type="match status" value="1"/>
</dbReference>
<dbReference type="Gene3D" id="3.40.630.30">
    <property type="match status" value="1"/>
</dbReference>
<comment type="caution">
    <text evidence="2">The sequence shown here is derived from an EMBL/GenBank/DDBJ whole genome shotgun (WGS) entry which is preliminary data.</text>
</comment>
<organism evidence="2 3">
    <name type="scientific">Salirhabdus euzebyi</name>
    <dbReference type="NCBI Taxonomy" id="394506"/>
    <lineage>
        <taxon>Bacteria</taxon>
        <taxon>Bacillati</taxon>
        <taxon>Bacillota</taxon>
        <taxon>Bacilli</taxon>
        <taxon>Bacillales</taxon>
        <taxon>Bacillaceae</taxon>
        <taxon>Salirhabdus</taxon>
    </lineage>
</organism>
<evidence type="ECO:0000259" key="1">
    <source>
        <dbReference type="Pfam" id="PF13480"/>
    </source>
</evidence>
<feature type="domain" description="BioF2-like acetyltransferase" evidence="1">
    <location>
        <begin position="149"/>
        <end position="266"/>
    </location>
</feature>
<dbReference type="Proteomes" id="UP000581688">
    <property type="component" value="Unassembled WGS sequence"/>
</dbReference>
<dbReference type="InterPro" id="IPR016181">
    <property type="entry name" value="Acyl_CoA_acyltransferase"/>
</dbReference>
<dbReference type="PANTHER" id="PTHR36174">
    <property type="entry name" value="LIPID II:GLYCINE GLYCYLTRANSFERASE"/>
    <property type="match status" value="1"/>
</dbReference>
<proteinExistence type="predicted"/>
<name>A0A841Q4L4_9BACI</name>
<dbReference type="EMBL" id="JACHGH010000004">
    <property type="protein sequence ID" value="MBB6453292.1"/>
    <property type="molecule type" value="Genomic_DNA"/>
</dbReference>
<dbReference type="RefSeq" id="WP_174495612.1">
    <property type="nucleotide sequence ID" value="NZ_CADDWK010000004.1"/>
</dbReference>
<evidence type="ECO:0000313" key="2">
    <source>
        <dbReference type="EMBL" id="MBB6453292.1"/>
    </source>
</evidence>
<dbReference type="GO" id="GO:0016740">
    <property type="term" value="F:transferase activity"/>
    <property type="evidence" value="ECO:0007669"/>
    <property type="project" value="UniProtKB-KW"/>
</dbReference>